<reference evidence="2" key="1">
    <citation type="submission" date="2020-02" db="EMBL/GenBank/DDBJ databases">
        <authorList>
            <person name="Meier V. D."/>
        </authorList>
    </citation>
    <scope>NUCLEOTIDE SEQUENCE</scope>
    <source>
        <strain evidence="2">AVDCRST_MAG19</strain>
    </source>
</reference>
<gene>
    <name evidence="2" type="ORF">AVDCRST_MAG19-2934</name>
</gene>
<feature type="region of interest" description="Disordered" evidence="1">
    <location>
        <begin position="1"/>
        <end position="54"/>
    </location>
</feature>
<feature type="non-terminal residue" evidence="2">
    <location>
        <position position="1"/>
    </location>
</feature>
<feature type="non-terminal residue" evidence="2">
    <location>
        <position position="54"/>
    </location>
</feature>
<evidence type="ECO:0000256" key="1">
    <source>
        <dbReference type="SAM" id="MobiDB-lite"/>
    </source>
</evidence>
<feature type="compositionally biased region" description="Polar residues" evidence="1">
    <location>
        <begin position="45"/>
        <end position="54"/>
    </location>
</feature>
<sequence>WSRSGARRPCPTRADVRAGSRPCPAASSPGASARTTGAERPGSGWSPTRSSSGR</sequence>
<name>A0A6J4V9E2_9BACT</name>
<proteinExistence type="predicted"/>
<dbReference type="EMBL" id="CADCWL010000152">
    <property type="protein sequence ID" value="CAA9572479.1"/>
    <property type="molecule type" value="Genomic_DNA"/>
</dbReference>
<dbReference type="AlphaFoldDB" id="A0A6J4V9E2"/>
<accession>A0A6J4V9E2</accession>
<protein>
    <submittedName>
        <fullName evidence="2">Uncharacterized protein</fullName>
    </submittedName>
</protein>
<organism evidence="2">
    <name type="scientific">uncultured Thermomicrobiales bacterium</name>
    <dbReference type="NCBI Taxonomy" id="1645740"/>
    <lineage>
        <taxon>Bacteria</taxon>
        <taxon>Pseudomonadati</taxon>
        <taxon>Thermomicrobiota</taxon>
        <taxon>Thermomicrobia</taxon>
        <taxon>Thermomicrobiales</taxon>
        <taxon>environmental samples</taxon>
    </lineage>
</organism>
<feature type="compositionally biased region" description="Low complexity" evidence="1">
    <location>
        <begin position="17"/>
        <end position="38"/>
    </location>
</feature>
<evidence type="ECO:0000313" key="2">
    <source>
        <dbReference type="EMBL" id="CAA9572479.1"/>
    </source>
</evidence>